<evidence type="ECO:0000313" key="9">
    <source>
        <dbReference type="Proteomes" id="UP000004995"/>
    </source>
</evidence>
<evidence type="ECO:0000256" key="2">
    <source>
        <dbReference type="ARBA" id="ARBA00022491"/>
    </source>
</evidence>
<feature type="compositionally biased region" description="Basic and acidic residues" evidence="6">
    <location>
        <begin position="288"/>
        <end position="300"/>
    </location>
</feature>
<feature type="compositionally biased region" description="Basic residues" evidence="6">
    <location>
        <begin position="382"/>
        <end position="394"/>
    </location>
</feature>
<feature type="region of interest" description="Disordered" evidence="6">
    <location>
        <begin position="43"/>
        <end position="62"/>
    </location>
</feature>
<feature type="region of interest" description="Disordered" evidence="6">
    <location>
        <begin position="371"/>
        <end position="430"/>
    </location>
</feature>
<dbReference type="STRING" id="4555.K3XSM3"/>
<dbReference type="GO" id="GO:0005634">
    <property type="term" value="C:nucleus"/>
    <property type="evidence" value="ECO:0007669"/>
    <property type="project" value="UniProtKB-SubCell"/>
</dbReference>
<feature type="domain" description="OVATE" evidence="7">
    <location>
        <begin position="459"/>
        <end position="518"/>
    </location>
</feature>
<keyword evidence="4" id="KW-0804">Transcription</keyword>
<keyword evidence="5" id="KW-0539">Nucleus</keyword>
<keyword evidence="2" id="KW-0678">Repressor</keyword>
<dbReference type="AlphaFoldDB" id="K3XSM3"/>
<dbReference type="PANTHER" id="PTHR33057">
    <property type="entry name" value="TRANSCRIPTION REPRESSOR OFP7-RELATED"/>
    <property type="match status" value="1"/>
</dbReference>
<comment type="subcellular location">
    <subcellularLocation>
        <location evidence="1">Nucleus</location>
    </subcellularLocation>
</comment>
<evidence type="ECO:0000259" key="7">
    <source>
        <dbReference type="PROSITE" id="PS51754"/>
    </source>
</evidence>
<dbReference type="InParanoid" id="K3XSM3"/>
<feature type="region of interest" description="Disordered" evidence="6">
    <location>
        <begin position="272"/>
        <end position="314"/>
    </location>
</feature>
<dbReference type="NCBIfam" id="TIGR01568">
    <property type="entry name" value="A_thal_3678"/>
    <property type="match status" value="1"/>
</dbReference>
<dbReference type="Gramene" id="KQL03294">
    <property type="protein sequence ID" value="KQL03294"/>
    <property type="gene ID" value="SETIT_004923mg"/>
</dbReference>
<dbReference type="PANTHER" id="PTHR33057:SF17">
    <property type="entry name" value="TRANSCRIPTION REPRESSOR OFP8"/>
    <property type="match status" value="1"/>
</dbReference>
<dbReference type="Pfam" id="PF04844">
    <property type="entry name" value="Ovate"/>
    <property type="match status" value="1"/>
</dbReference>
<dbReference type="PROSITE" id="PS51754">
    <property type="entry name" value="OVATE"/>
    <property type="match status" value="1"/>
</dbReference>
<feature type="compositionally biased region" description="Polar residues" evidence="6">
    <location>
        <begin position="130"/>
        <end position="143"/>
    </location>
</feature>
<protein>
    <recommendedName>
        <fullName evidence="7">OVATE domain-containing protein</fullName>
    </recommendedName>
</protein>
<organism evidence="8 9">
    <name type="scientific">Setaria italica</name>
    <name type="common">Foxtail millet</name>
    <name type="synonym">Panicum italicum</name>
    <dbReference type="NCBI Taxonomy" id="4555"/>
    <lineage>
        <taxon>Eukaryota</taxon>
        <taxon>Viridiplantae</taxon>
        <taxon>Streptophyta</taxon>
        <taxon>Embryophyta</taxon>
        <taxon>Tracheophyta</taxon>
        <taxon>Spermatophyta</taxon>
        <taxon>Magnoliopsida</taxon>
        <taxon>Liliopsida</taxon>
        <taxon>Poales</taxon>
        <taxon>Poaceae</taxon>
        <taxon>PACMAD clade</taxon>
        <taxon>Panicoideae</taxon>
        <taxon>Panicodae</taxon>
        <taxon>Paniceae</taxon>
        <taxon>Cenchrinae</taxon>
        <taxon>Setaria</taxon>
    </lineage>
</organism>
<dbReference type="Proteomes" id="UP000004995">
    <property type="component" value="Unassembled WGS sequence"/>
</dbReference>
<dbReference type="GO" id="GO:0045892">
    <property type="term" value="P:negative regulation of DNA-templated transcription"/>
    <property type="evidence" value="ECO:0007669"/>
    <property type="project" value="InterPro"/>
</dbReference>
<dbReference type="eggNOG" id="ENOG502QSY1">
    <property type="taxonomic scope" value="Eukaryota"/>
</dbReference>
<feature type="compositionally biased region" description="Low complexity" evidence="6">
    <location>
        <begin position="371"/>
        <end position="381"/>
    </location>
</feature>
<feature type="compositionally biased region" description="Low complexity" evidence="6">
    <location>
        <begin position="115"/>
        <end position="124"/>
    </location>
</feature>
<proteinExistence type="predicted"/>
<feature type="region of interest" description="Disordered" evidence="6">
    <location>
        <begin position="1"/>
        <end position="35"/>
    </location>
</feature>
<dbReference type="EMBL" id="AGNK02002738">
    <property type="status" value="NOT_ANNOTATED_CDS"/>
    <property type="molecule type" value="Genomic_DNA"/>
</dbReference>
<evidence type="ECO:0000256" key="3">
    <source>
        <dbReference type="ARBA" id="ARBA00023015"/>
    </source>
</evidence>
<keyword evidence="3" id="KW-0805">Transcription regulation</keyword>
<dbReference type="OMA" id="GFHYHHH"/>
<feature type="region of interest" description="Disordered" evidence="6">
    <location>
        <begin position="189"/>
        <end position="222"/>
    </location>
</feature>
<sequence>MGVGVPRPRDQPPTPEAEPGLVRSTAAGEVTPPPGGCMHCTADGAQGAAASNPCALGPPLHRSRAAGLLRDPIRRRIEGGRVDAAAPGVTSTRPSGKRGIPFVAAGGSARRRRGTVAVASASAGPWTPPRSRSTAAGTQRTGSGLASLADELALAMDHGGSGGGRSSSRLRDRLARMFRPASLLRSTCNTTASTCSSSSSSSTAVPGAAGSSTKAPPPASACSSSRALLAADAAVARDGRDSFLASSRRDFASLVARTESFSTAVDRLHRRAGVAPAPPSRFSVDAPPTKEKEKSPREYRLGVGGGGGVKSTSDKMKTKLLSNPYGFSSSDDAHSDVFTSDAEDLAARGGPASSKKLGESAETFFCSSRSFSSDSSEFYTNTKKKKKTKNRKMNNKSPAATAACSKPPPKPQKRGQVQTAGRRHHRRAASSACDTCGVRDGFRPVVCAAEEQVRKGFAVVKRSRDPYADFRSSMVEMIVGRQLFGAPDMERLLRSYLSLNAPRHHPVILQAFSDIWIVVHGG</sequence>
<dbReference type="EnsemblPlants" id="KQL03294">
    <property type="protein sequence ID" value="KQL03294"/>
    <property type="gene ID" value="SETIT_004923mg"/>
</dbReference>
<evidence type="ECO:0000256" key="1">
    <source>
        <dbReference type="ARBA" id="ARBA00004123"/>
    </source>
</evidence>
<reference evidence="9" key="1">
    <citation type="journal article" date="2012" name="Nat. Biotechnol.">
        <title>Reference genome sequence of the model plant Setaria.</title>
        <authorList>
            <person name="Bennetzen J.L."/>
            <person name="Schmutz J."/>
            <person name="Wang H."/>
            <person name="Percifield R."/>
            <person name="Hawkins J."/>
            <person name="Pontaroli A.C."/>
            <person name="Estep M."/>
            <person name="Feng L."/>
            <person name="Vaughn J.N."/>
            <person name="Grimwood J."/>
            <person name="Jenkins J."/>
            <person name="Barry K."/>
            <person name="Lindquist E."/>
            <person name="Hellsten U."/>
            <person name="Deshpande S."/>
            <person name="Wang X."/>
            <person name="Wu X."/>
            <person name="Mitros T."/>
            <person name="Triplett J."/>
            <person name="Yang X."/>
            <person name="Ye C.Y."/>
            <person name="Mauro-Herrera M."/>
            <person name="Wang L."/>
            <person name="Li P."/>
            <person name="Sharma M."/>
            <person name="Sharma R."/>
            <person name="Ronald P.C."/>
            <person name="Panaud O."/>
            <person name="Kellogg E.A."/>
            <person name="Brutnell T.P."/>
            <person name="Doust A.N."/>
            <person name="Tuskan G.A."/>
            <person name="Rokhsar D."/>
            <person name="Devos K.M."/>
        </authorList>
    </citation>
    <scope>NUCLEOTIDE SEQUENCE [LARGE SCALE GENOMIC DNA]</scope>
    <source>
        <strain evidence="9">cv. Yugu1</strain>
    </source>
</reference>
<evidence type="ECO:0000256" key="5">
    <source>
        <dbReference type="ARBA" id="ARBA00023242"/>
    </source>
</evidence>
<evidence type="ECO:0000256" key="6">
    <source>
        <dbReference type="SAM" id="MobiDB-lite"/>
    </source>
</evidence>
<keyword evidence="9" id="KW-1185">Reference proteome</keyword>
<reference evidence="8" key="2">
    <citation type="submission" date="2018-08" db="UniProtKB">
        <authorList>
            <consortium name="EnsemblPlants"/>
        </authorList>
    </citation>
    <scope>IDENTIFICATION</scope>
    <source>
        <strain evidence="8">Yugu1</strain>
    </source>
</reference>
<dbReference type="InterPro" id="IPR006458">
    <property type="entry name" value="Ovate_C"/>
</dbReference>
<name>K3XSM3_SETIT</name>
<feature type="region of interest" description="Disordered" evidence="6">
    <location>
        <begin position="81"/>
        <end position="143"/>
    </location>
</feature>
<evidence type="ECO:0000313" key="8">
    <source>
        <dbReference type="EnsemblPlants" id="KQL03294"/>
    </source>
</evidence>
<evidence type="ECO:0000256" key="4">
    <source>
        <dbReference type="ARBA" id="ARBA00023163"/>
    </source>
</evidence>
<accession>K3XSM3</accession>
<dbReference type="HOGENOM" id="CLU_039681_0_0_1"/>
<dbReference type="InterPro" id="IPR038933">
    <property type="entry name" value="Ovate"/>
</dbReference>